<accession>A0A382H862</accession>
<name>A0A382H862_9ZZZZ</name>
<sequence>MKRQTILKITNEDGTSETIKCYLQRSQLFKVPNSVSWKGRHSFNGKRKWFSCQAVDLDEAWRDINKQINDFTLKGKRLIVKRNNYPCLTEVVNAMLAEPYASIEIKEEARFIYATSLRTLTKHLPGKEPEWEWVDDSKTVRQFKSGSKWDKIKADHLTPTLVRKFRAGFTKGLPVDGEEYNTRGRGANSVLKDAKSVFGVKLMKIVYKPRWKMPDMTEFKKMENMNVPDAIYTAPQPDFIFKFLAELGGLKAKCLDTWLTFILSYAAGFRWSEIRHAHWSWLYKEKVRNTDDKLVDRYVIEVKATKDWTPKAKSVGKVPISK</sequence>
<protein>
    <recommendedName>
        <fullName evidence="2">Tyr recombinase domain-containing protein</fullName>
    </recommendedName>
</protein>
<proteinExistence type="predicted"/>
<dbReference type="AlphaFoldDB" id="A0A382H862"/>
<evidence type="ECO:0008006" key="2">
    <source>
        <dbReference type="Google" id="ProtNLM"/>
    </source>
</evidence>
<feature type="non-terminal residue" evidence="1">
    <location>
        <position position="322"/>
    </location>
</feature>
<reference evidence="1" key="1">
    <citation type="submission" date="2018-05" db="EMBL/GenBank/DDBJ databases">
        <authorList>
            <person name="Lanie J.A."/>
            <person name="Ng W.-L."/>
            <person name="Kazmierczak K.M."/>
            <person name="Andrzejewski T.M."/>
            <person name="Davidsen T.M."/>
            <person name="Wayne K.J."/>
            <person name="Tettelin H."/>
            <person name="Glass J.I."/>
            <person name="Rusch D."/>
            <person name="Podicherti R."/>
            <person name="Tsui H.-C.T."/>
            <person name="Winkler M.E."/>
        </authorList>
    </citation>
    <scope>NUCLEOTIDE SEQUENCE</scope>
</reference>
<evidence type="ECO:0000313" key="1">
    <source>
        <dbReference type="EMBL" id="SVB83392.1"/>
    </source>
</evidence>
<organism evidence="1">
    <name type="scientific">marine metagenome</name>
    <dbReference type="NCBI Taxonomy" id="408172"/>
    <lineage>
        <taxon>unclassified sequences</taxon>
        <taxon>metagenomes</taxon>
        <taxon>ecological metagenomes</taxon>
    </lineage>
</organism>
<gene>
    <name evidence="1" type="ORF">METZ01_LOCUS236246</name>
</gene>
<dbReference type="EMBL" id="UINC01059698">
    <property type="protein sequence ID" value="SVB83392.1"/>
    <property type="molecule type" value="Genomic_DNA"/>
</dbReference>